<dbReference type="AlphaFoldDB" id="A0A4U8TK92"/>
<feature type="transmembrane region" description="Helical" evidence="1">
    <location>
        <begin position="302"/>
        <end position="319"/>
    </location>
</feature>
<name>A0A4U8TK92_9HELI</name>
<dbReference type="RefSeq" id="WP_138069983.1">
    <property type="nucleotide sequence ID" value="NZ_JRPD02000005.1"/>
</dbReference>
<feature type="transmembrane region" description="Helical" evidence="1">
    <location>
        <begin position="142"/>
        <end position="159"/>
    </location>
</feature>
<feature type="transmembrane region" description="Helical" evidence="1">
    <location>
        <begin position="325"/>
        <end position="342"/>
    </location>
</feature>
<proteinExistence type="predicted"/>
<keyword evidence="1" id="KW-0812">Transmembrane</keyword>
<evidence type="ECO:0000313" key="2">
    <source>
        <dbReference type="EMBL" id="TLE00802.1"/>
    </source>
</evidence>
<organism evidence="2 3">
    <name type="scientific">Helicobacter muridarum</name>
    <dbReference type="NCBI Taxonomy" id="216"/>
    <lineage>
        <taxon>Bacteria</taxon>
        <taxon>Pseudomonadati</taxon>
        <taxon>Campylobacterota</taxon>
        <taxon>Epsilonproteobacteria</taxon>
        <taxon>Campylobacterales</taxon>
        <taxon>Helicobacteraceae</taxon>
        <taxon>Helicobacter</taxon>
    </lineage>
</organism>
<protein>
    <submittedName>
        <fullName evidence="2">Uncharacterized protein</fullName>
    </submittedName>
</protein>
<dbReference type="Pfam" id="PF19528">
    <property type="entry name" value="DUF6056"/>
    <property type="match status" value="1"/>
</dbReference>
<comment type="caution">
    <text evidence="2">The sequence shown here is derived from an EMBL/GenBank/DDBJ whole genome shotgun (WGS) entry which is preliminary data.</text>
</comment>
<dbReference type="InterPro" id="IPR045691">
    <property type="entry name" value="DUF6056"/>
</dbReference>
<gene>
    <name evidence="2" type="ORF">LS73_003905</name>
</gene>
<feature type="transmembrane region" description="Helical" evidence="1">
    <location>
        <begin position="115"/>
        <end position="136"/>
    </location>
</feature>
<evidence type="ECO:0000256" key="1">
    <source>
        <dbReference type="SAM" id="Phobius"/>
    </source>
</evidence>
<accession>A0A4U8TK92</accession>
<feature type="transmembrane region" description="Helical" evidence="1">
    <location>
        <begin position="354"/>
        <end position="375"/>
    </location>
</feature>
<feature type="transmembrane region" description="Helical" evidence="1">
    <location>
        <begin position="218"/>
        <end position="238"/>
    </location>
</feature>
<keyword evidence="1" id="KW-1133">Transmembrane helix</keyword>
<reference evidence="2 3" key="1">
    <citation type="journal article" date="2014" name="Genome Announc.">
        <title>Draft genome sequences of eight enterohepatic helicobacter species isolated from both laboratory and wild rodents.</title>
        <authorList>
            <person name="Sheh A."/>
            <person name="Shen Z."/>
            <person name="Fox J.G."/>
        </authorList>
    </citation>
    <scope>NUCLEOTIDE SEQUENCE [LARGE SCALE GENOMIC DNA]</scope>
    <source>
        <strain evidence="2 3">ST1</strain>
    </source>
</reference>
<keyword evidence="1" id="KW-0472">Membrane</keyword>
<feature type="transmembrane region" description="Helical" evidence="1">
    <location>
        <begin position="80"/>
        <end position="103"/>
    </location>
</feature>
<feature type="transmembrane region" description="Helical" evidence="1">
    <location>
        <begin position="12"/>
        <end position="36"/>
    </location>
</feature>
<sequence length="513" mass="59556">MTNRVVTPPPPISISSHSVNIFLLIYCPLLLLNFMFPTQSDDLGAKIGGISAAISSYFNWNGRLGELIKVSFGSYFSTTIYYNFINAFVGVCVIFQIFFLIFVRFPRGTFFDYSVCSIIIVVLLYDSAFGSIFLWAAGSYNYLWGWCLILFWLIPYRLFWHNIINNNLSTQDSKSKFKIISMLLLGILAGWCSEFGIAIILLQVFILVYASIRYKVKVPLWCWWGLAGFCIGWVILYISPGHAKRSMLFSYYFSLRDLWNLSFKDKIYLFFTFSGKLSVNKVWFFIIVWATYMMCLLKHKHITYKILAIILVIAFFYIFRSLVSLFVFLLINFICIMYFAFDSKRRGMLAEQKLFFGVAMLLFVYALFTACTIQISVPHRALFQSTILMSILCVIVFNYIWNLYKFVGMLLGVCSNVVCIIYVIFVFSACLDMYAKWNNMLGFIDGQKELGHKDVRVDKKTFQSYYRNYGNWANPVSDVHVWPNTDYAKYFGLNSFGTRIDNLESNDEKSTQK</sequence>
<feature type="transmembrane region" description="Helical" evidence="1">
    <location>
        <begin position="381"/>
        <end position="401"/>
    </location>
</feature>
<feature type="transmembrane region" description="Helical" evidence="1">
    <location>
        <begin position="408"/>
        <end position="429"/>
    </location>
</feature>
<dbReference type="Proteomes" id="UP000029922">
    <property type="component" value="Unassembled WGS sequence"/>
</dbReference>
<evidence type="ECO:0000313" key="3">
    <source>
        <dbReference type="Proteomes" id="UP000029922"/>
    </source>
</evidence>
<dbReference type="EMBL" id="JRPD02000005">
    <property type="protein sequence ID" value="TLE00802.1"/>
    <property type="molecule type" value="Genomic_DNA"/>
</dbReference>
<feature type="transmembrane region" description="Helical" evidence="1">
    <location>
        <begin position="179"/>
        <end position="212"/>
    </location>
</feature>
<dbReference type="OrthoDB" id="198438at2"/>